<keyword evidence="3" id="KW-1185">Reference proteome</keyword>
<dbReference type="HOGENOM" id="CLU_2812527_0_0_1"/>
<feature type="region of interest" description="Disordered" evidence="1">
    <location>
        <begin position="43"/>
        <end position="67"/>
    </location>
</feature>
<dbReference type="OrthoDB" id="3269297at2759"/>
<organism evidence="2 3">
    <name type="scientific">Galerina marginata (strain CBS 339.88)</name>
    <dbReference type="NCBI Taxonomy" id="685588"/>
    <lineage>
        <taxon>Eukaryota</taxon>
        <taxon>Fungi</taxon>
        <taxon>Dikarya</taxon>
        <taxon>Basidiomycota</taxon>
        <taxon>Agaricomycotina</taxon>
        <taxon>Agaricomycetes</taxon>
        <taxon>Agaricomycetidae</taxon>
        <taxon>Agaricales</taxon>
        <taxon>Agaricineae</taxon>
        <taxon>Strophariaceae</taxon>
        <taxon>Galerina</taxon>
    </lineage>
</organism>
<dbReference type="STRING" id="685588.A0A067SE65"/>
<evidence type="ECO:0000313" key="2">
    <source>
        <dbReference type="EMBL" id="KDR65048.1"/>
    </source>
</evidence>
<dbReference type="Proteomes" id="UP000027222">
    <property type="component" value="Unassembled WGS sequence"/>
</dbReference>
<gene>
    <name evidence="2" type="ORF">GALMADRAFT_260344</name>
</gene>
<dbReference type="AlphaFoldDB" id="A0A067SE65"/>
<evidence type="ECO:0000313" key="3">
    <source>
        <dbReference type="Proteomes" id="UP000027222"/>
    </source>
</evidence>
<sequence length="67" mass="7145">MRTLYTALSSTSSGSFLVSKTRLTSSTPVVAPVLEDVPPIPRPDWSLAHGTPPTTSAYPIPCTGRHH</sequence>
<accession>A0A067SE65</accession>
<dbReference type="EMBL" id="KL142554">
    <property type="protein sequence ID" value="KDR65048.1"/>
    <property type="molecule type" value="Genomic_DNA"/>
</dbReference>
<proteinExistence type="predicted"/>
<evidence type="ECO:0000256" key="1">
    <source>
        <dbReference type="SAM" id="MobiDB-lite"/>
    </source>
</evidence>
<reference evidence="3" key="1">
    <citation type="journal article" date="2014" name="Proc. Natl. Acad. Sci. U.S.A.">
        <title>Extensive sampling of basidiomycete genomes demonstrates inadequacy of the white-rot/brown-rot paradigm for wood decay fungi.</title>
        <authorList>
            <person name="Riley R."/>
            <person name="Salamov A.A."/>
            <person name="Brown D.W."/>
            <person name="Nagy L.G."/>
            <person name="Floudas D."/>
            <person name="Held B.W."/>
            <person name="Levasseur A."/>
            <person name="Lombard V."/>
            <person name="Morin E."/>
            <person name="Otillar R."/>
            <person name="Lindquist E.A."/>
            <person name="Sun H."/>
            <person name="LaButti K.M."/>
            <person name="Schmutz J."/>
            <person name="Jabbour D."/>
            <person name="Luo H."/>
            <person name="Baker S.E."/>
            <person name="Pisabarro A.G."/>
            <person name="Walton J.D."/>
            <person name="Blanchette R.A."/>
            <person name="Henrissat B."/>
            <person name="Martin F."/>
            <person name="Cullen D."/>
            <person name="Hibbett D.S."/>
            <person name="Grigoriev I.V."/>
        </authorList>
    </citation>
    <scope>NUCLEOTIDE SEQUENCE [LARGE SCALE GENOMIC DNA]</scope>
    <source>
        <strain evidence="3">CBS 339.88</strain>
    </source>
</reference>
<protein>
    <submittedName>
        <fullName evidence="2">Uncharacterized protein</fullName>
    </submittedName>
</protein>
<name>A0A067SE65_GALM3</name>